<proteinExistence type="inferred from homology"/>
<dbReference type="InterPro" id="IPR000847">
    <property type="entry name" value="LysR_HTH_N"/>
</dbReference>
<evidence type="ECO:0000256" key="3">
    <source>
        <dbReference type="ARBA" id="ARBA00023125"/>
    </source>
</evidence>
<keyword evidence="8" id="KW-1185">Reference proteome</keyword>
<evidence type="ECO:0000256" key="1">
    <source>
        <dbReference type="ARBA" id="ARBA00009437"/>
    </source>
</evidence>
<feature type="region of interest" description="Disordered" evidence="5">
    <location>
        <begin position="308"/>
        <end position="327"/>
    </location>
</feature>
<feature type="domain" description="HTH lysR-type" evidence="6">
    <location>
        <begin position="1"/>
        <end position="58"/>
    </location>
</feature>
<gene>
    <name evidence="7" type="ORF">WDV06_01670</name>
</gene>
<organism evidence="7 8">
    <name type="scientific">Streptomyces racemochromogenes</name>
    <dbReference type="NCBI Taxonomy" id="67353"/>
    <lineage>
        <taxon>Bacteria</taxon>
        <taxon>Bacillati</taxon>
        <taxon>Actinomycetota</taxon>
        <taxon>Actinomycetes</taxon>
        <taxon>Kitasatosporales</taxon>
        <taxon>Streptomycetaceae</taxon>
        <taxon>Streptomyces</taxon>
    </lineage>
</organism>
<dbReference type="InterPro" id="IPR036388">
    <property type="entry name" value="WH-like_DNA-bd_sf"/>
</dbReference>
<dbReference type="InterPro" id="IPR036390">
    <property type="entry name" value="WH_DNA-bd_sf"/>
</dbReference>
<evidence type="ECO:0000313" key="7">
    <source>
        <dbReference type="EMBL" id="MFH7593801.1"/>
    </source>
</evidence>
<protein>
    <submittedName>
        <fullName evidence="7">LysR family transcriptional regulator</fullName>
    </submittedName>
</protein>
<dbReference type="RefSeq" id="WP_395507759.1">
    <property type="nucleotide sequence ID" value="NZ_JBBDHD010000002.1"/>
</dbReference>
<keyword evidence="4" id="KW-0804">Transcription</keyword>
<reference evidence="7 8" key="1">
    <citation type="submission" date="2024-03" db="EMBL/GenBank/DDBJ databases">
        <title>Whole genome sequencing of Streptomyces racemochromogenes, to identify antimicrobial biosynthetic gene clusters.</title>
        <authorList>
            <person name="Suryawanshi P."/>
            <person name="Krishnaraj P.U."/>
            <person name="Arun Y.P."/>
            <person name="Suryawanshi M.P."/>
            <person name="Rakshit O."/>
        </authorList>
    </citation>
    <scope>NUCLEOTIDE SEQUENCE [LARGE SCALE GENOMIC DNA]</scope>
    <source>
        <strain evidence="7 8">AUDT626</strain>
    </source>
</reference>
<dbReference type="PRINTS" id="PR00039">
    <property type="entry name" value="HTHLYSR"/>
</dbReference>
<dbReference type="Gene3D" id="1.10.10.10">
    <property type="entry name" value="Winged helix-like DNA-binding domain superfamily/Winged helix DNA-binding domain"/>
    <property type="match status" value="1"/>
</dbReference>
<dbReference type="EMBL" id="JBBDHD010000002">
    <property type="protein sequence ID" value="MFH7593801.1"/>
    <property type="molecule type" value="Genomic_DNA"/>
</dbReference>
<evidence type="ECO:0000256" key="5">
    <source>
        <dbReference type="SAM" id="MobiDB-lite"/>
    </source>
</evidence>
<dbReference type="PANTHER" id="PTHR30419">
    <property type="entry name" value="HTH-TYPE TRANSCRIPTIONAL REGULATOR YBHD"/>
    <property type="match status" value="1"/>
</dbReference>
<evidence type="ECO:0000256" key="2">
    <source>
        <dbReference type="ARBA" id="ARBA00023015"/>
    </source>
</evidence>
<keyword evidence="3" id="KW-0238">DNA-binding</keyword>
<comment type="caution">
    <text evidence="7">The sequence shown here is derived from an EMBL/GenBank/DDBJ whole genome shotgun (WGS) entry which is preliminary data.</text>
</comment>
<dbReference type="Gene3D" id="3.40.190.290">
    <property type="match status" value="1"/>
</dbReference>
<dbReference type="SUPFAM" id="SSF46785">
    <property type="entry name" value="Winged helix' DNA-binding domain"/>
    <property type="match status" value="1"/>
</dbReference>
<evidence type="ECO:0000313" key="8">
    <source>
        <dbReference type="Proteomes" id="UP001610631"/>
    </source>
</evidence>
<dbReference type="Proteomes" id="UP001610631">
    <property type="component" value="Unassembled WGS sequence"/>
</dbReference>
<comment type="similarity">
    <text evidence="1">Belongs to the LysR transcriptional regulatory family.</text>
</comment>
<dbReference type="PROSITE" id="PS50931">
    <property type="entry name" value="HTH_LYSR"/>
    <property type="match status" value="1"/>
</dbReference>
<dbReference type="InterPro" id="IPR005119">
    <property type="entry name" value="LysR_subst-bd"/>
</dbReference>
<dbReference type="Pfam" id="PF00126">
    <property type="entry name" value="HTH_1"/>
    <property type="match status" value="1"/>
</dbReference>
<dbReference type="Pfam" id="PF03466">
    <property type="entry name" value="LysR_substrate"/>
    <property type="match status" value="1"/>
</dbReference>
<evidence type="ECO:0000256" key="4">
    <source>
        <dbReference type="ARBA" id="ARBA00023163"/>
    </source>
</evidence>
<feature type="compositionally biased region" description="Gly residues" evidence="5">
    <location>
        <begin position="318"/>
        <end position="327"/>
    </location>
</feature>
<keyword evidence="2" id="KW-0805">Transcription regulation</keyword>
<dbReference type="SUPFAM" id="SSF53850">
    <property type="entry name" value="Periplasmic binding protein-like II"/>
    <property type="match status" value="1"/>
</dbReference>
<name>A0ABW7P6V4_9ACTN</name>
<dbReference type="InterPro" id="IPR050950">
    <property type="entry name" value="HTH-type_LysR_regulators"/>
</dbReference>
<evidence type="ECO:0000259" key="6">
    <source>
        <dbReference type="PROSITE" id="PS50931"/>
    </source>
</evidence>
<sequence>MELRQLRYLVTVVEEGGFTRAAARLHLAQPGLSAQIRQLERELGQPLLDRSHRSVTLTETGRAVLPYARAALAAADAVRETADAFTGLLRGRVSLGLVPGAAGHAFDIPSFLADFHDAHPALEIALTEDSSERMQTALLAGELDMALLGPTEETPPHGLSFQTVIDVPLVALAAAGDPLFERAGATSVPLAGLRDRALICLPRGTGVRAALERACGRAGFRPRVAFEAAAPPVLVQLAARGLGVAILPGGEGHREAGDGATVGGTAVRTLAIVDPAMRARIALAWRSTGPASPAAKALLDSLRGRLRASLPTTTTTAGGAGPGPAGT</sequence>
<accession>A0ABW7P6V4</accession>